<name>A0A3S4CYU5_9PEZI</name>
<accession>A0A3S4CYU5</accession>
<dbReference type="EMBL" id="OUUZ01000001">
    <property type="protein sequence ID" value="SPQ17717.1"/>
    <property type="molecule type" value="Genomic_DNA"/>
</dbReference>
<sequence length="12" mass="1444">MSSKRKTYSLDK</sequence>
<reference evidence="1 2" key="1">
    <citation type="submission" date="2018-04" db="EMBL/GenBank/DDBJ databases">
        <authorList>
            <person name="Huttner S."/>
            <person name="Dainat J."/>
        </authorList>
    </citation>
    <scope>NUCLEOTIDE SEQUENCE [LARGE SCALE GENOMIC DNA]</scope>
</reference>
<gene>
    <name evidence="1" type="ORF">TT172_LOCUS136</name>
</gene>
<evidence type="ECO:0000313" key="2">
    <source>
        <dbReference type="Proteomes" id="UP000289323"/>
    </source>
</evidence>
<evidence type="ECO:0000313" key="1">
    <source>
        <dbReference type="EMBL" id="SPQ17717.1"/>
    </source>
</evidence>
<proteinExistence type="predicted"/>
<organism evidence="1 2">
    <name type="scientific">Thermothielavioides terrestris</name>
    <dbReference type="NCBI Taxonomy" id="2587410"/>
    <lineage>
        <taxon>Eukaryota</taxon>
        <taxon>Fungi</taxon>
        <taxon>Dikarya</taxon>
        <taxon>Ascomycota</taxon>
        <taxon>Pezizomycotina</taxon>
        <taxon>Sordariomycetes</taxon>
        <taxon>Sordariomycetidae</taxon>
        <taxon>Sordariales</taxon>
        <taxon>Chaetomiaceae</taxon>
        <taxon>Thermothielavioides</taxon>
    </lineage>
</organism>
<protein>
    <submittedName>
        <fullName evidence="1">0eed8f0b-070b-42f2-b41a-d913e25957b5</fullName>
    </submittedName>
</protein>
<dbReference type="Proteomes" id="UP000289323">
    <property type="component" value="Unassembled WGS sequence"/>
</dbReference>